<feature type="transmembrane region" description="Helical" evidence="7">
    <location>
        <begin position="196"/>
        <end position="216"/>
    </location>
</feature>
<evidence type="ECO:0000256" key="3">
    <source>
        <dbReference type="ARBA" id="ARBA00022475"/>
    </source>
</evidence>
<reference evidence="10" key="1">
    <citation type="journal article" date="2019" name="Int. J. Syst. Evol. Microbiol.">
        <title>The Global Catalogue of Microorganisms (GCM) 10K type strain sequencing project: providing services to taxonomists for standard genome sequencing and annotation.</title>
        <authorList>
            <consortium name="The Broad Institute Genomics Platform"/>
            <consortium name="The Broad Institute Genome Sequencing Center for Infectious Disease"/>
            <person name="Wu L."/>
            <person name="Ma J."/>
        </authorList>
    </citation>
    <scope>NUCLEOTIDE SEQUENCE [LARGE SCALE GENOMIC DNA]</scope>
    <source>
        <strain evidence="10">ICMP 6774ER</strain>
    </source>
</reference>
<dbReference type="Gene3D" id="1.20.1720.10">
    <property type="entry name" value="Multidrug resistance protein D"/>
    <property type="match status" value="1"/>
</dbReference>
<feature type="transmembrane region" description="Helical" evidence="7">
    <location>
        <begin position="75"/>
        <end position="94"/>
    </location>
</feature>
<dbReference type="EMBL" id="JBHUFV010000068">
    <property type="protein sequence ID" value="MFD1938524.1"/>
    <property type="molecule type" value="Genomic_DNA"/>
</dbReference>
<dbReference type="Proteomes" id="UP001597368">
    <property type="component" value="Unassembled WGS sequence"/>
</dbReference>
<name>A0ABW4TBM9_9ACTN</name>
<feature type="transmembrane region" description="Helical" evidence="7">
    <location>
        <begin position="100"/>
        <end position="125"/>
    </location>
</feature>
<feature type="transmembrane region" description="Helical" evidence="7">
    <location>
        <begin position="392"/>
        <end position="416"/>
    </location>
</feature>
<protein>
    <submittedName>
        <fullName evidence="9">MFS transporter</fullName>
    </submittedName>
</protein>
<feature type="transmembrane region" description="Helical" evidence="7">
    <location>
        <begin position="137"/>
        <end position="156"/>
    </location>
</feature>
<keyword evidence="3" id="KW-1003">Cell membrane</keyword>
<feature type="transmembrane region" description="Helical" evidence="7">
    <location>
        <begin position="359"/>
        <end position="380"/>
    </location>
</feature>
<dbReference type="SUPFAM" id="SSF103473">
    <property type="entry name" value="MFS general substrate transporter"/>
    <property type="match status" value="1"/>
</dbReference>
<dbReference type="InterPro" id="IPR020846">
    <property type="entry name" value="MFS_dom"/>
</dbReference>
<feature type="transmembrane region" description="Helical" evidence="7">
    <location>
        <begin position="222"/>
        <end position="244"/>
    </location>
</feature>
<feature type="transmembrane region" description="Helical" evidence="7">
    <location>
        <begin position="330"/>
        <end position="347"/>
    </location>
</feature>
<dbReference type="InterPro" id="IPR011701">
    <property type="entry name" value="MFS"/>
</dbReference>
<dbReference type="PROSITE" id="PS50850">
    <property type="entry name" value="MFS"/>
    <property type="match status" value="1"/>
</dbReference>
<proteinExistence type="predicted"/>
<gene>
    <name evidence="9" type="ORF">ACFSKW_44325</name>
</gene>
<accession>A0ABW4TBM9</accession>
<evidence type="ECO:0000256" key="2">
    <source>
        <dbReference type="ARBA" id="ARBA00022448"/>
    </source>
</evidence>
<keyword evidence="2" id="KW-0813">Transport</keyword>
<dbReference type="RefSeq" id="WP_379580608.1">
    <property type="nucleotide sequence ID" value="NZ_JBHUFV010000068.1"/>
</dbReference>
<feature type="transmembrane region" description="Helical" evidence="7">
    <location>
        <begin position="43"/>
        <end position="63"/>
    </location>
</feature>
<organism evidence="9 10">
    <name type="scientific">Nonomuraea mangrovi</name>
    <dbReference type="NCBI Taxonomy" id="2316207"/>
    <lineage>
        <taxon>Bacteria</taxon>
        <taxon>Bacillati</taxon>
        <taxon>Actinomycetota</taxon>
        <taxon>Actinomycetes</taxon>
        <taxon>Streptosporangiales</taxon>
        <taxon>Streptosporangiaceae</taxon>
        <taxon>Nonomuraea</taxon>
    </lineage>
</organism>
<evidence type="ECO:0000313" key="10">
    <source>
        <dbReference type="Proteomes" id="UP001597368"/>
    </source>
</evidence>
<sequence length="482" mass="48244">MPQSSRWRAFAVLSAVQLMIIIDSSIVYVALPAIQTHLGFSPAGLAWVVNAYMIAFGGLLLLSGRLGDLIGRKRMFVIGLSTFTAASLLCGLAVSQEMLVAARFVQGAGGAMASAVVMGIIVTIFQEPRELAKAIGAIGFVAAAGGAVGGTAGGLLTQAAGWSWIFFVNVPIGVVAAVLAVRLLTADRGLGLAAGADVAGAFLVTAGLMVGVYTIVKVEEHGWGSAHTLGLGALSIVLLAAFAARQASARSPLMPLRVFRSRDLTGANLVQVLMVGAMSGFQFLSVLYMQRVLGYGAAETSLAGLPVALALAVVSLGLSARLNTRFGPRAVLSAGLTLLTAALALFIRAPVDGGYVVDVLPSMVLLGVGAGLAMPAVMTLAMTGVRPSDAGLASGLAGTGAQVGGAIGLAALAALASGRTAGLTAGGHSAVSGLNAGYHLAFGVGAGLLVTAVIVGLIMLRSEPARPPQAAPADEAANAIQS</sequence>
<evidence type="ECO:0000259" key="8">
    <source>
        <dbReference type="PROSITE" id="PS50850"/>
    </source>
</evidence>
<feature type="transmembrane region" description="Helical" evidence="7">
    <location>
        <begin position="162"/>
        <end position="184"/>
    </location>
</feature>
<keyword evidence="10" id="KW-1185">Reference proteome</keyword>
<evidence type="ECO:0000256" key="6">
    <source>
        <dbReference type="ARBA" id="ARBA00023136"/>
    </source>
</evidence>
<keyword evidence="4 7" id="KW-0812">Transmembrane</keyword>
<dbReference type="Pfam" id="PF07690">
    <property type="entry name" value="MFS_1"/>
    <property type="match status" value="1"/>
</dbReference>
<keyword evidence="5 7" id="KW-1133">Transmembrane helix</keyword>
<dbReference type="PANTHER" id="PTHR42718:SF46">
    <property type="entry name" value="BLR6921 PROTEIN"/>
    <property type="match status" value="1"/>
</dbReference>
<evidence type="ECO:0000313" key="9">
    <source>
        <dbReference type="EMBL" id="MFD1938524.1"/>
    </source>
</evidence>
<evidence type="ECO:0000256" key="4">
    <source>
        <dbReference type="ARBA" id="ARBA00022692"/>
    </source>
</evidence>
<comment type="subcellular location">
    <subcellularLocation>
        <location evidence="1">Cell membrane</location>
        <topology evidence="1">Multi-pass membrane protein</topology>
    </subcellularLocation>
</comment>
<dbReference type="InterPro" id="IPR036259">
    <property type="entry name" value="MFS_trans_sf"/>
</dbReference>
<feature type="transmembrane region" description="Helical" evidence="7">
    <location>
        <begin position="7"/>
        <end position="31"/>
    </location>
</feature>
<dbReference type="PANTHER" id="PTHR42718">
    <property type="entry name" value="MAJOR FACILITATOR SUPERFAMILY MULTIDRUG TRANSPORTER MFSC"/>
    <property type="match status" value="1"/>
</dbReference>
<feature type="transmembrane region" description="Helical" evidence="7">
    <location>
        <begin position="265"/>
        <end position="288"/>
    </location>
</feature>
<dbReference type="Gene3D" id="1.20.1250.20">
    <property type="entry name" value="MFS general substrate transporter like domains"/>
    <property type="match status" value="1"/>
</dbReference>
<evidence type="ECO:0000256" key="1">
    <source>
        <dbReference type="ARBA" id="ARBA00004651"/>
    </source>
</evidence>
<evidence type="ECO:0000256" key="5">
    <source>
        <dbReference type="ARBA" id="ARBA00022989"/>
    </source>
</evidence>
<feature type="domain" description="Major facilitator superfamily (MFS) profile" evidence="8">
    <location>
        <begin position="9"/>
        <end position="464"/>
    </location>
</feature>
<dbReference type="CDD" id="cd17321">
    <property type="entry name" value="MFS_MMR_MDR_like"/>
    <property type="match status" value="1"/>
</dbReference>
<feature type="transmembrane region" description="Helical" evidence="7">
    <location>
        <begin position="436"/>
        <end position="460"/>
    </location>
</feature>
<feature type="transmembrane region" description="Helical" evidence="7">
    <location>
        <begin position="300"/>
        <end position="318"/>
    </location>
</feature>
<comment type="caution">
    <text evidence="9">The sequence shown here is derived from an EMBL/GenBank/DDBJ whole genome shotgun (WGS) entry which is preliminary data.</text>
</comment>
<keyword evidence="6 7" id="KW-0472">Membrane</keyword>
<evidence type="ECO:0000256" key="7">
    <source>
        <dbReference type="SAM" id="Phobius"/>
    </source>
</evidence>